<dbReference type="STRING" id="1231657.A0A1Y1ZNM0"/>
<comment type="caution">
    <text evidence="3">The sequence shown here is derived from an EMBL/GenBank/DDBJ whole genome shotgun (WGS) entry which is preliminary data.</text>
</comment>
<evidence type="ECO:0008006" key="5">
    <source>
        <dbReference type="Google" id="ProtNLM"/>
    </source>
</evidence>
<gene>
    <name evidence="3" type="ORF">BCR34DRAFT_483610</name>
</gene>
<dbReference type="SUPFAM" id="SSF48239">
    <property type="entry name" value="Terpenoid cyclases/Protein prenyltransferases"/>
    <property type="match status" value="1"/>
</dbReference>
<dbReference type="PANTHER" id="PTHR31739:SF25">
    <property type="entry name" value="(E,E)-GERANYLLINALOOL SYNTHASE"/>
    <property type="match status" value="1"/>
</dbReference>
<dbReference type="Proteomes" id="UP000193144">
    <property type="component" value="Unassembled WGS sequence"/>
</dbReference>
<accession>A0A1Y1ZNM0</accession>
<protein>
    <recommendedName>
        <fullName evidence="5">Ent-kaurene synthase</fullName>
    </recommendedName>
</protein>
<organism evidence="3 4">
    <name type="scientific">Clohesyomyces aquaticus</name>
    <dbReference type="NCBI Taxonomy" id="1231657"/>
    <lineage>
        <taxon>Eukaryota</taxon>
        <taxon>Fungi</taxon>
        <taxon>Dikarya</taxon>
        <taxon>Ascomycota</taxon>
        <taxon>Pezizomycotina</taxon>
        <taxon>Dothideomycetes</taxon>
        <taxon>Pleosporomycetidae</taxon>
        <taxon>Pleosporales</taxon>
        <taxon>Lindgomycetaceae</taxon>
        <taxon>Clohesyomyces</taxon>
    </lineage>
</organism>
<dbReference type="Gene3D" id="1.50.10.20">
    <property type="match status" value="1"/>
</dbReference>
<evidence type="ECO:0000313" key="4">
    <source>
        <dbReference type="Proteomes" id="UP000193144"/>
    </source>
</evidence>
<evidence type="ECO:0000313" key="3">
    <source>
        <dbReference type="EMBL" id="ORY11849.1"/>
    </source>
</evidence>
<dbReference type="OrthoDB" id="2343925at2759"/>
<dbReference type="GO" id="GO:0010333">
    <property type="term" value="F:terpene synthase activity"/>
    <property type="evidence" value="ECO:0007669"/>
    <property type="project" value="InterPro"/>
</dbReference>
<dbReference type="PANTHER" id="PTHR31739">
    <property type="entry name" value="ENT-COPALYL DIPHOSPHATE SYNTHASE, CHLOROPLASTIC"/>
    <property type="match status" value="1"/>
</dbReference>
<feature type="compositionally biased region" description="Polar residues" evidence="2">
    <location>
        <begin position="669"/>
        <end position="685"/>
    </location>
</feature>
<dbReference type="InterPro" id="IPR050148">
    <property type="entry name" value="Terpene_synthase-like"/>
</dbReference>
<sequence length="918" mass="101617">MTPELLETTASNLIRSLSIGLQGPNGLGSFSPSVYDTAWLSMVARNGDFIFPQCFQYLLDTQKEDGSWQSYATPLDGILNTMIGLVALLTKSKSLQVPDLTLISRASRAEAALREMVQDWEISSCDQVGFEIIVPALLRLLEAQGIKIEFPGRDVLLKMAACKMSKLKPLLSGNTPSTLLHSLESFAGILDYSAAKHHRSTYGAMLASPASTAAYLMYAPEWDDKAEQYLRSVVESGTVAGEKSGGVPSAFPTSIFEITWTVCSLLDSGYTIQDLGEEALSSLADDLERQFLAEGSLAGFAPECVPDADDTAMTISTLGRLGRTVSVDRMFSEFECPTHFRTYRGERNASFSPNCNVLLCLLQRRDSFENTSQIVKCAQYLADCWYTNATKDKWNVSAHYTMMLLSKALTLFLSRWESDLLNNSKIPPLLVQQQIPVILLDMALRTLDGQADDGSWDHKHEVTAYAMLTLSSLLRLPWLSSQAPEILARLVKGQEYLHRRRADWTQGAYLWIEKVAYSSSNLSLAYCLSAIKISPTKICPLGPKTSGLLSLSPKRLADFTSFFSRLPPFASHPAYKIPIQLLQASLFVPELAHHRHDIFSRKNVSEDKYLQYIPFTWIASSDGGRKLDLKTQWEMMKFSLLMYQIDEFMESVVGGEAMVEDLESATKTLKNSNGTMTPVSPNAGTHSPSRLTPLSSPPTSNPHNEILTTLQTFKSHILTSSSLLRSPPWLPLWLRQELSTFLLSHISQLEASRSHSPSPTKPQPSTYTTFLHLTSAPSTSCPFSFPYYLSLLPSPQTTPLASGLPRYLAQSLISHLANMCRQHNDIGSLARDRDEGNLNSVDFAEVGGKGELLRMAEYERMCLEGAFAELGRVVGYGKGGIGEEVMRKLRVFVDVTDLYGHIYLARDIGVTVKGQGQS</sequence>
<name>A0A1Y1ZNM0_9PLEO</name>
<dbReference type="GO" id="GO:0016102">
    <property type="term" value="P:diterpenoid biosynthetic process"/>
    <property type="evidence" value="ECO:0007669"/>
    <property type="project" value="TreeGrafter"/>
</dbReference>
<evidence type="ECO:0000256" key="2">
    <source>
        <dbReference type="SAM" id="MobiDB-lite"/>
    </source>
</evidence>
<comment type="similarity">
    <text evidence="1">Belongs to the terpene synthase family.</text>
</comment>
<dbReference type="Gene3D" id="1.50.10.160">
    <property type="match status" value="1"/>
</dbReference>
<proteinExistence type="inferred from homology"/>
<dbReference type="EMBL" id="MCFA01000057">
    <property type="protein sequence ID" value="ORY11849.1"/>
    <property type="molecule type" value="Genomic_DNA"/>
</dbReference>
<keyword evidence="4" id="KW-1185">Reference proteome</keyword>
<dbReference type="InterPro" id="IPR008930">
    <property type="entry name" value="Terpenoid_cyclase/PrenylTrfase"/>
</dbReference>
<dbReference type="GO" id="GO:0000287">
    <property type="term" value="F:magnesium ion binding"/>
    <property type="evidence" value="ECO:0007669"/>
    <property type="project" value="TreeGrafter"/>
</dbReference>
<evidence type="ECO:0000256" key="1">
    <source>
        <dbReference type="ARBA" id="ARBA00006333"/>
    </source>
</evidence>
<feature type="region of interest" description="Disordered" evidence="2">
    <location>
        <begin position="669"/>
        <end position="704"/>
    </location>
</feature>
<reference evidence="3 4" key="1">
    <citation type="submission" date="2016-07" db="EMBL/GenBank/DDBJ databases">
        <title>Pervasive Adenine N6-methylation of Active Genes in Fungi.</title>
        <authorList>
            <consortium name="DOE Joint Genome Institute"/>
            <person name="Mondo S.J."/>
            <person name="Dannebaum R.O."/>
            <person name="Kuo R.C."/>
            <person name="Labutti K."/>
            <person name="Haridas S."/>
            <person name="Kuo A."/>
            <person name="Salamov A."/>
            <person name="Ahrendt S.R."/>
            <person name="Lipzen A."/>
            <person name="Sullivan W."/>
            <person name="Andreopoulos W.B."/>
            <person name="Clum A."/>
            <person name="Lindquist E."/>
            <person name="Daum C."/>
            <person name="Ramamoorthy G.K."/>
            <person name="Gryganskyi A."/>
            <person name="Culley D."/>
            <person name="Magnuson J.K."/>
            <person name="James T.Y."/>
            <person name="O'Malley M.A."/>
            <person name="Stajich J.E."/>
            <person name="Spatafora J.W."/>
            <person name="Visel A."/>
            <person name="Grigoriev I.V."/>
        </authorList>
    </citation>
    <scope>NUCLEOTIDE SEQUENCE [LARGE SCALE GENOMIC DNA]</scope>
    <source>
        <strain evidence="3 4">CBS 115471</strain>
    </source>
</reference>
<dbReference type="AlphaFoldDB" id="A0A1Y1ZNM0"/>